<organism evidence="2 3">
    <name type="scientific">Micromonospora rhizosphaerae</name>
    <dbReference type="NCBI Taxonomy" id="568872"/>
    <lineage>
        <taxon>Bacteria</taxon>
        <taxon>Bacillati</taxon>
        <taxon>Actinomycetota</taxon>
        <taxon>Actinomycetes</taxon>
        <taxon>Micromonosporales</taxon>
        <taxon>Micromonosporaceae</taxon>
        <taxon>Micromonospora</taxon>
    </lineage>
</organism>
<gene>
    <name evidence="2" type="ORF">GA0070624_0432</name>
</gene>
<proteinExistence type="predicted"/>
<keyword evidence="1" id="KW-0812">Transmembrane</keyword>
<dbReference type="AlphaFoldDB" id="A0A1C6RBJ5"/>
<reference evidence="3" key="1">
    <citation type="submission" date="2016-06" db="EMBL/GenBank/DDBJ databases">
        <authorList>
            <person name="Varghese N."/>
            <person name="Submissions Spin"/>
        </authorList>
    </citation>
    <scope>NUCLEOTIDE SEQUENCE [LARGE SCALE GENOMIC DNA]</scope>
    <source>
        <strain evidence="3">DSM 45431</strain>
    </source>
</reference>
<keyword evidence="1" id="KW-1133">Transmembrane helix</keyword>
<feature type="transmembrane region" description="Helical" evidence="1">
    <location>
        <begin position="79"/>
        <end position="99"/>
    </location>
</feature>
<accession>A0A1C6RBJ5</accession>
<dbReference type="OrthoDB" id="4246695at2"/>
<feature type="transmembrane region" description="Helical" evidence="1">
    <location>
        <begin position="53"/>
        <end position="72"/>
    </location>
</feature>
<dbReference type="Proteomes" id="UP000199413">
    <property type="component" value="Unassembled WGS sequence"/>
</dbReference>
<evidence type="ECO:0000256" key="1">
    <source>
        <dbReference type="SAM" id="Phobius"/>
    </source>
</evidence>
<dbReference type="EMBL" id="FMHV01000002">
    <property type="protein sequence ID" value="SCL14469.1"/>
    <property type="molecule type" value="Genomic_DNA"/>
</dbReference>
<keyword evidence="1" id="KW-0472">Membrane</keyword>
<sequence>MTTHFRLALSGAQLTLLGGLLLAAATVGTWLAWLSWNTGYRIDPETGARSGPYAVWQVAGCVLTLAVVAAAGGWWLSPWLVAPVMAVAFTVPWAVQAASIDGSGLWAVGAMLVLIGTAAGSGVVSLGTHLVHRRLTGS</sequence>
<protein>
    <submittedName>
        <fullName evidence="2">Uncharacterized protein</fullName>
    </submittedName>
</protein>
<name>A0A1C6RBJ5_9ACTN</name>
<feature type="transmembrane region" description="Helical" evidence="1">
    <location>
        <begin position="12"/>
        <end position="33"/>
    </location>
</feature>
<evidence type="ECO:0000313" key="2">
    <source>
        <dbReference type="EMBL" id="SCL14469.1"/>
    </source>
</evidence>
<keyword evidence="3" id="KW-1185">Reference proteome</keyword>
<evidence type="ECO:0000313" key="3">
    <source>
        <dbReference type="Proteomes" id="UP000199413"/>
    </source>
</evidence>
<feature type="transmembrane region" description="Helical" evidence="1">
    <location>
        <begin position="105"/>
        <end position="131"/>
    </location>
</feature>
<dbReference type="RefSeq" id="WP_091336168.1">
    <property type="nucleotide sequence ID" value="NZ_FMHV01000002.1"/>
</dbReference>